<dbReference type="NCBIfam" id="TIGR03940">
    <property type="entry name" value="PGA_PgaD"/>
    <property type="match status" value="1"/>
</dbReference>
<dbReference type="Proteomes" id="UP000193675">
    <property type="component" value="Unassembled WGS sequence"/>
</dbReference>
<keyword evidence="1" id="KW-0812">Transmembrane</keyword>
<dbReference type="GO" id="GO:0043709">
    <property type="term" value="P:cell adhesion involved in single-species biofilm formation"/>
    <property type="evidence" value="ECO:0007669"/>
    <property type="project" value="InterPro"/>
</dbReference>
<evidence type="ECO:0000313" key="3">
    <source>
        <dbReference type="Proteomes" id="UP000193675"/>
    </source>
</evidence>
<dbReference type="InterPro" id="IPR023829">
    <property type="entry name" value="PGA_PgaD"/>
</dbReference>
<dbReference type="EMBL" id="NBWC01000028">
    <property type="protein sequence ID" value="ORL62620.1"/>
    <property type="molecule type" value="Genomic_DNA"/>
</dbReference>
<evidence type="ECO:0000256" key="1">
    <source>
        <dbReference type="SAM" id="Phobius"/>
    </source>
</evidence>
<name>A0A1X0ZSQ2_PSEPU</name>
<keyword evidence="1" id="KW-0472">Membrane</keyword>
<feature type="transmembrane region" description="Helical" evidence="1">
    <location>
        <begin position="61"/>
        <end position="79"/>
    </location>
</feature>
<sequence>MTLIKTSQHWLHRAIDLLLTLAAWAAFTYLLVRGLKAMVEASRSGAQQDLTEQMVHTFGTLMVYTLCAVLIGLALFAWAKYNEIRARRFDRRTRVSNVGERTLMKSFRVTSETYQRLRTQQVVILHNDEIGDLIWVEGPVLEASEKPSMA</sequence>
<protein>
    <submittedName>
        <fullName evidence="2">Poly-beta-1,6-N-acetyl-D-glucosamine biosynthesis protein PgaD</fullName>
    </submittedName>
</protein>
<dbReference type="OrthoDB" id="7018808at2"/>
<evidence type="ECO:0000313" key="2">
    <source>
        <dbReference type="EMBL" id="ORL62620.1"/>
    </source>
</evidence>
<reference evidence="2 3" key="1">
    <citation type="submission" date="2017-04" db="EMBL/GenBank/DDBJ databases">
        <title>Presence of VIM-2 positive Pseudomonas species in chickens and their surrounding environment.</title>
        <authorList>
            <person name="Zhang R."/>
        </authorList>
    </citation>
    <scope>NUCLEOTIDE SEQUENCE [LARGE SCALE GENOMIC DNA]</scope>
    <source>
        <strain evidence="2 3">DZ-C18</strain>
    </source>
</reference>
<gene>
    <name evidence="2" type="ORF">B7H17_17950</name>
</gene>
<comment type="caution">
    <text evidence="2">The sequence shown here is derived from an EMBL/GenBank/DDBJ whole genome shotgun (WGS) entry which is preliminary data.</text>
</comment>
<dbReference type="AlphaFoldDB" id="A0A1X0ZSQ2"/>
<keyword evidence="1" id="KW-1133">Transmembrane helix</keyword>
<accession>A0A1X0ZSQ2</accession>
<proteinExistence type="predicted"/>
<organism evidence="2 3">
    <name type="scientific">Pseudomonas putida</name>
    <name type="common">Arthrobacter siderocapsulatus</name>
    <dbReference type="NCBI Taxonomy" id="303"/>
    <lineage>
        <taxon>Bacteria</taxon>
        <taxon>Pseudomonadati</taxon>
        <taxon>Pseudomonadota</taxon>
        <taxon>Gammaproteobacteria</taxon>
        <taxon>Pseudomonadales</taxon>
        <taxon>Pseudomonadaceae</taxon>
        <taxon>Pseudomonas</taxon>
    </lineage>
</organism>
<dbReference type="RefSeq" id="WP_084858057.1">
    <property type="nucleotide sequence ID" value="NZ_JAOTEI010000031.1"/>
</dbReference>
<dbReference type="Pfam" id="PF13994">
    <property type="entry name" value="PgaD"/>
    <property type="match status" value="1"/>
</dbReference>